<reference evidence="7 8" key="1">
    <citation type="submission" date="2018-07" db="EMBL/GenBank/DDBJ databases">
        <title>Genomic Encyclopedia of Type Strains, Phase IV (KMG-IV): sequencing the most valuable type-strain genomes for metagenomic binning, comparative biology and taxonomic classification.</title>
        <authorList>
            <person name="Goeker M."/>
        </authorList>
    </citation>
    <scope>NUCLEOTIDE SEQUENCE [LARGE SCALE GENOMIC DNA]</scope>
    <source>
        <strain evidence="7 8">DSM 44952</strain>
    </source>
</reference>
<gene>
    <name evidence="7" type="ORF">DFR68_102669</name>
</gene>
<dbReference type="SUPFAM" id="SSF54001">
    <property type="entry name" value="Cysteine proteinases"/>
    <property type="match status" value="1"/>
</dbReference>
<evidence type="ECO:0000256" key="2">
    <source>
        <dbReference type="ARBA" id="ARBA00022670"/>
    </source>
</evidence>
<dbReference type="GO" id="GO:0008234">
    <property type="term" value="F:cysteine-type peptidase activity"/>
    <property type="evidence" value="ECO:0007669"/>
    <property type="project" value="UniProtKB-KW"/>
</dbReference>
<keyword evidence="8" id="KW-1185">Reference proteome</keyword>
<dbReference type="PROSITE" id="PS51935">
    <property type="entry name" value="NLPC_P60"/>
    <property type="match status" value="1"/>
</dbReference>
<accession>A0A370HDI2</accession>
<proteinExistence type="inferred from homology"/>
<dbReference type="EMBL" id="QQAZ01000002">
    <property type="protein sequence ID" value="RDI54541.1"/>
    <property type="molecule type" value="Genomic_DNA"/>
</dbReference>
<dbReference type="InterPro" id="IPR038765">
    <property type="entry name" value="Papain-like_cys_pep_sf"/>
</dbReference>
<evidence type="ECO:0000313" key="7">
    <source>
        <dbReference type="EMBL" id="RDI54541.1"/>
    </source>
</evidence>
<dbReference type="PANTHER" id="PTHR47359:SF3">
    <property type="entry name" value="NLP_P60 DOMAIN-CONTAINING PROTEIN-RELATED"/>
    <property type="match status" value="1"/>
</dbReference>
<evidence type="ECO:0000256" key="3">
    <source>
        <dbReference type="ARBA" id="ARBA00022801"/>
    </source>
</evidence>
<evidence type="ECO:0000256" key="1">
    <source>
        <dbReference type="ARBA" id="ARBA00007074"/>
    </source>
</evidence>
<dbReference type="Proteomes" id="UP000255355">
    <property type="component" value="Unassembled WGS sequence"/>
</dbReference>
<comment type="caution">
    <text evidence="7">The sequence shown here is derived from an EMBL/GenBank/DDBJ whole genome shotgun (WGS) entry which is preliminary data.</text>
</comment>
<feature type="region of interest" description="Disordered" evidence="5">
    <location>
        <begin position="142"/>
        <end position="195"/>
    </location>
</feature>
<feature type="domain" description="NlpC/P60" evidence="6">
    <location>
        <begin position="190"/>
        <end position="316"/>
    </location>
</feature>
<dbReference type="Gene3D" id="3.90.1720.10">
    <property type="entry name" value="endopeptidase domain like (from Nostoc punctiforme)"/>
    <property type="match status" value="1"/>
</dbReference>
<feature type="compositionally biased region" description="Basic residues" evidence="5">
    <location>
        <begin position="154"/>
        <end position="171"/>
    </location>
</feature>
<evidence type="ECO:0000259" key="6">
    <source>
        <dbReference type="PROSITE" id="PS51935"/>
    </source>
</evidence>
<dbReference type="RefSeq" id="WP_068031180.1">
    <property type="nucleotide sequence ID" value="NZ_QQAZ01000002.1"/>
</dbReference>
<sequence length="316" mass="32413">MSPQLTADLDGVLNSLLGLYGNGQPAPGAAASVASSISADISKHVGAKTDAYSNARGMQVATAEAHAGRDSVVHQAVSAAGDGTVNGRGRVSNQIADLQTRMQAIASVGDTRFSGPALLDSAQSTLSNVTKQVNSDVAAAHQQAARIMPPRTPQRTRGRVTPVSRRKRKARSASVRSRSGRPRRPVPSDGTAGGKAVSAASAHLGAPYIWGGGGAGGPTGGGFDCSGLTQYAVAQATDGQVVLPRTTYDQIYSGERVHPSDVRPGDLVFPASSFSSRGPEHVQLAAGNGMVIEAPYSGSHVKWSSMPPDAVVVRVM</sequence>
<protein>
    <submittedName>
        <fullName evidence="7">Cell wall-associated NlpC family hydrolase</fullName>
    </submittedName>
</protein>
<evidence type="ECO:0000256" key="4">
    <source>
        <dbReference type="ARBA" id="ARBA00022807"/>
    </source>
</evidence>
<dbReference type="GO" id="GO:0006508">
    <property type="term" value="P:proteolysis"/>
    <property type="evidence" value="ECO:0007669"/>
    <property type="project" value="UniProtKB-KW"/>
</dbReference>
<evidence type="ECO:0000313" key="8">
    <source>
        <dbReference type="Proteomes" id="UP000255355"/>
    </source>
</evidence>
<keyword evidence="2" id="KW-0645">Protease</keyword>
<dbReference type="InterPro" id="IPR000064">
    <property type="entry name" value="NLP_P60_dom"/>
</dbReference>
<comment type="similarity">
    <text evidence="1">Belongs to the peptidase C40 family.</text>
</comment>
<dbReference type="InterPro" id="IPR051794">
    <property type="entry name" value="PG_Endopeptidase_C40"/>
</dbReference>
<evidence type="ECO:0000256" key="5">
    <source>
        <dbReference type="SAM" id="MobiDB-lite"/>
    </source>
</evidence>
<dbReference type="OrthoDB" id="3209655at2"/>
<organism evidence="7 8">
    <name type="scientific">Nocardia mexicana</name>
    <dbReference type="NCBI Taxonomy" id="279262"/>
    <lineage>
        <taxon>Bacteria</taxon>
        <taxon>Bacillati</taxon>
        <taxon>Actinomycetota</taxon>
        <taxon>Actinomycetes</taxon>
        <taxon>Mycobacteriales</taxon>
        <taxon>Nocardiaceae</taxon>
        <taxon>Nocardia</taxon>
    </lineage>
</organism>
<dbReference type="AlphaFoldDB" id="A0A370HDI2"/>
<keyword evidence="3 7" id="KW-0378">Hydrolase</keyword>
<name>A0A370HDI2_9NOCA</name>
<keyword evidence="4" id="KW-0788">Thiol protease</keyword>
<dbReference type="STRING" id="1210089.GCA_001613165_07424"/>
<dbReference type="PANTHER" id="PTHR47359">
    <property type="entry name" value="PEPTIDOGLYCAN DL-ENDOPEPTIDASE CWLO"/>
    <property type="match status" value="1"/>
</dbReference>
<dbReference type="Pfam" id="PF00877">
    <property type="entry name" value="NLPC_P60"/>
    <property type="match status" value="1"/>
</dbReference>